<evidence type="ECO:0000256" key="5">
    <source>
        <dbReference type="SAM" id="SignalP"/>
    </source>
</evidence>
<comment type="similarity">
    <text evidence="1">Belongs to the peptidase S49 family.</text>
</comment>
<dbReference type="InterPro" id="IPR002142">
    <property type="entry name" value="Peptidase_S49"/>
</dbReference>
<evidence type="ECO:0000313" key="8">
    <source>
        <dbReference type="Proteomes" id="UP000737402"/>
    </source>
</evidence>
<keyword evidence="4" id="KW-0720">Serine protease</keyword>
<keyword evidence="8" id="KW-1185">Reference proteome</keyword>
<keyword evidence="3 7" id="KW-0378">Hydrolase</keyword>
<evidence type="ECO:0000313" key="7">
    <source>
        <dbReference type="EMBL" id="MBM7620596.1"/>
    </source>
</evidence>
<dbReference type="GO" id="GO:0006508">
    <property type="term" value="P:proteolysis"/>
    <property type="evidence" value="ECO:0007669"/>
    <property type="project" value="UniProtKB-KW"/>
</dbReference>
<dbReference type="SUPFAM" id="SSF52096">
    <property type="entry name" value="ClpP/crotonase"/>
    <property type="match status" value="1"/>
</dbReference>
<organism evidence="7 8">
    <name type="scientific">Sutcliffiella tianshenii</name>
    <dbReference type="NCBI Taxonomy" id="1463404"/>
    <lineage>
        <taxon>Bacteria</taxon>
        <taxon>Bacillati</taxon>
        <taxon>Bacillota</taxon>
        <taxon>Bacilli</taxon>
        <taxon>Bacillales</taxon>
        <taxon>Bacillaceae</taxon>
        <taxon>Sutcliffiella</taxon>
    </lineage>
</organism>
<keyword evidence="2 7" id="KW-0645">Protease</keyword>
<keyword evidence="5" id="KW-0732">Signal</keyword>
<name>A0ABS2P0W3_9BACI</name>
<dbReference type="PANTHER" id="PTHR42987">
    <property type="entry name" value="PEPTIDASE S49"/>
    <property type="match status" value="1"/>
</dbReference>
<dbReference type="InterPro" id="IPR004635">
    <property type="entry name" value="Pept_S49_SppA"/>
</dbReference>
<reference evidence="7 8" key="1">
    <citation type="submission" date="2021-01" db="EMBL/GenBank/DDBJ databases">
        <title>Genomic Encyclopedia of Type Strains, Phase IV (KMG-IV): sequencing the most valuable type-strain genomes for metagenomic binning, comparative biology and taxonomic classification.</title>
        <authorList>
            <person name="Goeker M."/>
        </authorList>
    </citation>
    <scope>NUCLEOTIDE SEQUENCE [LARGE SCALE GENOMIC DNA]</scope>
    <source>
        <strain evidence="7 8">DSM 25879</strain>
    </source>
</reference>
<dbReference type="EC" id="3.4.21.-" evidence="7"/>
<sequence length="334" mass="36839">MSGKRWAALGIASLLFLVSIVTNMTASATQSSESLSDIFGTETGFVEKVVEEGNPDRKLLVLEVNGAIQDLGEDVTSIFQSAGYNHRQFLRMLDQAKEDDSVEGIVLRVNTPGGGVSESAEIHKRLIEIKEDTKKPIYVSMGAMAASGGYYIAAPADKIFATNETITGSIGVIMQGVNYKELAEKYGVKFETFKSGPYKDIMSPTKDMTEEERQILQTMVDNMYNRFVNVIVEGRGMSEAEVRNIADGRIYDGQQAKGINLVDEIGYFEDVVDAMKKDHKLGNVQVIQYEENLGFGSLFSMNAGSLLKPDSEMQMLAKLINQPNSPRLMYLYAD</sequence>
<feature type="chain" id="PRO_5047014983" evidence="5">
    <location>
        <begin position="29"/>
        <end position="334"/>
    </location>
</feature>
<evidence type="ECO:0000256" key="4">
    <source>
        <dbReference type="ARBA" id="ARBA00022825"/>
    </source>
</evidence>
<protein>
    <submittedName>
        <fullName evidence="7">Protease-4</fullName>
        <ecNumber evidence="7">3.4.21.-</ecNumber>
    </submittedName>
</protein>
<dbReference type="NCBIfam" id="TIGR00706">
    <property type="entry name" value="SppA_dom"/>
    <property type="match status" value="1"/>
</dbReference>
<accession>A0ABS2P0W3</accession>
<dbReference type="CDD" id="cd07023">
    <property type="entry name" value="S49_Sppa_N_C"/>
    <property type="match status" value="1"/>
</dbReference>
<feature type="domain" description="Peptidase S49" evidence="6">
    <location>
        <begin position="131"/>
        <end position="281"/>
    </location>
</feature>
<dbReference type="EMBL" id="JAFBED010000004">
    <property type="protein sequence ID" value="MBM7620596.1"/>
    <property type="molecule type" value="Genomic_DNA"/>
</dbReference>
<dbReference type="PANTHER" id="PTHR42987:SF7">
    <property type="entry name" value="SIGNAL PEPTIDE PEPTIDASE SPPA-RELATED"/>
    <property type="match status" value="1"/>
</dbReference>
<gene>
    <name evidence="7" type="ORF">JOC95_002449</name>
</gene>
<feature type="signal peptide" evidence="5">
    <location>
        <begin position="1"/>
        <end position="28"/>
    </location>
</feature>
<evidence type="ECO:0000259" key="6">
    <source>
        <dbReference type="Pfam" id="PF01343"/>
    </source>
</evidence>
<dbReference type="Proteomes" id="UP000737402">
    <property type="component" value="Unassembled WGS sequence"/>
</dbReference>
<dbReference type="GO" id="GO:0008233">
    <property type="term" value="F:peptidase activity"/>
    <property type="evidence" value="ECO:0007669"/>
    <property type="project" value="UniProtKB-KW"/>
</dbReference>
<dbReference type="Pfam" id="PF01343">
    <property type="entry name" value="Peptidase_S49"/>
    <property type="match status" value="1"/>
</dbReference>
<dbReference type="Gene3D" id="3.90.226.10">
    <property type="entry name" value="2-enoyl-CoA Hydratase, Chain A, domain 1"/>
    <property type="match status" value="2"/>
</dbReference>
<dbReference type="InterPro" id="IPR047272">
    <property type="entry name" value="S49_SppA_C"/>
</dbReference>
<dbReference type="RefSeq" id="WP_204416361.1">
    <property type="nucleotide sequence ID" value="NZ_JAFBED010000004.1"/>
</dbReference>
<proteinExistence type="inferred from homology"/>
<comment type="caution">
    <text evidence="7">The sequence shown here is derived from an EMBL/GenBank/DDBJ whole genome shotgun (WGS) entry which is preliminary data.</text>
</comment>
<evidence type="ECO:0000256" key="2">
    <source>
        <dbReference type="ARBA" id="ARBA00022670"/>
    </source>
</evidence>
<evidence type="ECO:0000256" key="3">
    <source>
        <dbReference type="ARBA" id="ARBA00022801"/>
    </source>
</evidence>
<dbReference type="InterPro" id="IPR029045">
    <property type="entry name" value="ClpP/crotonase-like_dom_sf"/>
</dbReference>
<evidence type="ECO:0000256" key="1">
    <source>
        <dbReference type="ARBA" id="ARBA00008683"/>
    </source>
</evidence>